<keyword evidence="1" id="KW-0880">Kelch repeat</keyword>
<feature type="compositionally biased region" description="Acidic residues" evidence="3">
    <location>
        <begin position="260"/>
        <end position="270"/>
    </location>
</feature>
<reference evidence="4 6" key="2">
    <citation type="journal article" date="2013" name="Nature">
        <title>Insights into bilaterian evolution from three spiralian genomes.</title>
        <authorList>
            <person name="Simakov O."/>
            <person name="Marletaz F."/>
            <person name="Cho S.J."/>
            <person name="Edsinger-Gonzales E."/>
            <person name="Havlak P."/>
            <person name="Hellsten U."/>
            <person name="Kuo D.H."/>
            <person name="Larsson T."/>
            <person name="Lv J."/>
            <person name="Arendt D."/>
            <person name="Savage R."/>
            <person name="Osoegawa K."/>
            <person name="de Jong P."/>
            <person name="Grimwood J."/>
            <person name="Chapman J.A."/>
            <person name="Shapiro H."/>
            <person name="Aerts A."/>
            <person name="Otillar R.P."/>
            <person name="Terry A.Y."/>
            <person name="Boore J.L."/>
            <person name="Grigoriev I.V."/>
            <person name="Lindberg D.R."/>
            <person name="Seaver E.C."/>
            <person name="Weisblat D.A."/>
            <person name="Putnam N.H."/>
            <person name="Rokhsar D.S."/>
        </authorList>
    </citation>
    <scope>NUCLEOTIDE SEQUENCE</scope>
</reference>
<feature type="region of interest" description="Disordered" evidence="3">
    <location>
        <begin position="249"/>
        <end position="302"/>
    </location>
</feature>
<evidence type="ECO:0000313" key="4">
    <source>
        <dbReference type="EMBL" id="ESN94941.1"/>
    </source>
</evidence>
<evidence type="ECO:0000256" key="2">
    <source>
        <dbReference type="ARBA" id="ARBA00022737"/>
    </source>
</evidence>
<dbReference type="EMBL" id="KB097558">
    <property type="protein sequence ID" value="ESN94941.1"/>
    <property type="molecule type" value="Genomic_DNA"/>
</dbReference>
<evidence type="ECO:0000256" key="3">
    <source>
        <dbReference type="SAM" id="MobiDB-lite"/>
    </source>
</evidence>
<evidence type="ECO:0000256" key="1">
    <source>
        <dbReference type="ARBA" id="ARBA00022441"/>
    </source>
</evidence>
<dbReference type="Pfam" id="PF01344">
    <property type="entry name" value="Kelch_1"/>
    <property type="match status" value="1"/>
</dbReference>
<dbReference type="STRING" id="6412.T1FFE3"/>
<feature type="compositionally biased region" description="Acidic residues" evidence="3">
    <location>
        <begin position="283"/>
        <end position="299"/>
    </location>
</feature>
<sequence>MRRDLIRNGPPYHNKKYDESYSMSVYDFVETCKNRDSKKFEFNASDKRGPPSGYKVGMFCYLNNRLYMAGEGKRTFAYDLTSSQWLRLYDMNVARSKFYFGEMNGHLYAVAVMCNHFLCCSCNGMINVSGGCNIPNGYEAEKRMWQYDPASNRWAEKPLMLSSRRFGHDMVSFRDVPFVFGDLDSKKNSMSLEMYDCATGQWSYVIKMKKPVKESLNFIIKNCLFIFNKRSNLFQKINLSKCLNNRKSSSPNASHALPANDDDWADDDVANNEPRKLMSGGIDNDDEGGNVDGENDDTDNNFNDNDVFGTTDDDDVCEVCTYTTGYNVLKEPYWLGIVNIPADA</sequence>
<gene>
    <name evidence="5" type="primary">20207542</name>
    <name evidence="4" type="ORF">HELRODRAFT_180048</name>
</gene>
<dbReference type="InterPro" id="IPR015915">
    <property type="entry name" value="Kelch-typ_b-propeller"/>
</dbReference>
<dbReference type="Gene3D" id="2.120.10.80">
    <property type="entry name" value="Kelch-type beta propeller"/>
    <property type="match status" value="1"/>
</dbReference>
<evidence type="ECO:0000313" key="6">
    <source>
        <dbReference type="Proteomes" id="UP000015101"/>
    </source>
</evidence>
<dbReference type="RefSeq" id="XP_009027059.1">
    <property type="nucleotide sequence ID" value="XM_009028811.1"/>
</dbReference>
<reference evidence="5" key="3">
    <citation type="submission" date="2015-06" db="UniProtKB">
        <authorList>
            <consortium name="EnsemblMetazoa"/>
        </authorList>
    </citation>
    <scope>IDENTIFICATION</scope>
</reference>
<dbReference type="AlphaFoldDB" id="T1FFE3"/>
<evidence type="ECO:0000313" key="5">
    <source>
        <dbReference type="EnsemblMetazoa" id="HelroP180048"/>
    </source>
</evidence>
<proteinExistence type="predicted"/>
<protein>
    <submittedName>
        <fullName evidence="4 5">Uncharacterized protein</fullName>
    </submittedName>
</protein>
<dbReference type="SUPFAM" id="SSF117281">
    <property type="entry name" value="Kelch motif"/>
    <property type="match status" value="1"/>
</dbReference>
<dbReference type="KEGG" id="hro:HELRODRAFT_180048"/>
<dbReference type="EMBL" id="AMQM01007077">
    <property type="status" value="NOT_ANNOTATED_CDS"/>
    <property type="molecule type" value="Genomic_DNA"/>
</dbReference>
<accession>T1FFE3</accession>
<dbReference type="HOGENOM" id="CLU_807208_0_0_1"/>
<name>T1FFE3_HELRO</name>
<reference evidence="6" key="1">
    <citation type="submission" date="2012-12" db="EMBL/GenBank/DDBJ databases">
        <authorList>
            <person name="Hellsten U."/>
            <person name="Grimwood J."/>
            <person name="Chapman J.A."/>
            <person name="Shapiro H."/>
            <person name="Aerts A."/>
            <person name="Otillar R.P."/>
            <person name="Terry A.Y."/>
            <person name="Boore J.L."/>
            <person name="Simakov O."/>
            <person name="Marletaz F."/>
            <person name="Cho S.-J."/>
            <person name="Edsinger-Gonzales E."/>
            <person name="Havlak P."/>
            <person name="Kuo D.-H."/>
            <person name="Larsson T."/>
            <person name="Lv J."/>
            <person name="Arendt D."/>
            <person name="Savage R."/>
            <person name="Osoegawa K."/>
            <person name="de Jong P."/>
            <person name="Lindberg D.R."/>
            <person name="Seaver E.C."/>
            <person name="Weisblat D.A."/>
            <person name="Putnam N.H."/>
            <person name="Grigoriev I.V."/>
            <person name="Rokhsar D.S."/>
        </authorList>
    </citation>
    <scope>NUCLEOTIDE SEQUENCE</scope>
</reference>
<organism evidence="5 6">
    <name type="scientific">Helobdella robusta</name>
    <name type="common">Californian leech</name>
    <dbReference type="NCBI Taxonomy" id="6412"/>
    <lineage>
        <taxon>Eukaryota</taxon>
        <taxon>Metazoa</taxon>
        <taxon>Spiralia</taxon>
        <taxon>Lophotrochozoa</taxon>
        <taxon>Annelida</taxon>
        <taxon>Clitellata</taxon>
        <taxon>Hirudinea</taxon>
        <taxon>Rhynchobdellida</taxon>
        <taxon>Glossiphoniidae</taxon>
        <taxon>Helobdella</taxon>
    </lineage>
</organism>
<dbReference type="OrthoDB" id="45365at2759"/>
<dbReference type="Proteomes" id="UP000015101">
    <property type="component" value="Unassembled WGS sequence"/>
</dbReference>
<dbReference type="InterPro" id="IPR006652">
    <property type="entry name" value="Kelch_1"/>
</dbReference>
<dbReference type="PANTHER" id="PTHR45632">
    <property type="entry name" value="LD33804P"/>
    <property type="match status" value="1"/>
</dbReference>
<dbReference type="InParanoid" id="T1FFE3"/>
<dbReference type="GeneID" id="20207542"/>
<dbReference type="CTD" id="20207542"/>
<keyword evidence="6" id="KW-1185">Reference proteome</keyword>
<dbReference type="EnsemblMetazoa" id="HelroT180048">
    <property type="protein sequence ID" value="HelroP180048"/>
    <property type="gene ID" value="HelroG180048"/>
</dbReference>
<dbReference type="PANTHER" id="PTHR45632:SF3">
    <property type="entry name" value="KELCH-LIKE PROTEIN 32"/>
    <property type="match status" value="1"/>
</dbReference>
<keyword evidence="2" id="KW-0677">Repeat</keyword>